<gene>
    <name evidence="1" type="ORF">LPJ64_005312</name>
</gene>
<evidence type="ECO:0000313" key="2">
    <source>
        <dbReference type="Proteomes" id="UP001145021"/>
    </source>
</evidence>
<name>A0A9W7XEL6_9FUNG</name>
<dbReference type="EMBL" id="JANBOH010000326">
    <property type="protein sequence ID" value="KAJ1642870.1"/>
    <property type="molecule type" value="Genomic_DNA"/>
</dbReference>
<dbReference type="AlphaFoldDB" id="A0A9W7XEL6"/>
<keyword evidence="2" id="KW-1185">Reference proteome</keyword>
<sequence length="552" mass="61562">MSAAEKKKQQQIEQCAQLLSSRSTDDEKLAGLLLLPKLVDAQDSQTLAYIFESMDAKFVERLLRTGLKQHINNQADSPMLGIASYVIDVFASHKKIAQHPRMLDRIPTLYKVASMGIDGVSSEATQALGKILALDAGIEWILGQPEVFSKALLSTESKTMDAAGFAMNRCSEFIHMQSDIRDYAHGWACLASRLASMFDEARDLKKFELMSVLANCLEPLDSDDAMAIDAADSCMAIVLGVSSGCAWILRQKSETTGFADRALVLYSHLARLWQFHVYSRTPAFLDLARNSELALRLACVEGQASLDTMMICLPLDKKDDKKEIERLKLGWKFPVCAEIASGWLEWISRWLDDQIEPANDLEDDEEKHIYNLMSEVQKLSEAAISFLCDWKERVQDDCEMLRSGPELVLSAMHLLGTWLATDPRLHKSAIPVLSMCAAWILEGGPHGAAIKEYMRPCVAFSLATCDVDEAQYVSDLKTRESRHAKPKTSEFASPWVGTIEFDDLSRAVYSIPSDEDILRARQQNQAHGSTTCGLYDIVHCSNENHAVDVISR</sequence>
<dbReference type="InterPro" id="IPR008709">
    <property type="entry name" value="Neurochondrin"/>
</dbReference>
<reference evidence="1" key="1">
    <citation type="submission" date="2022-07" db="EMBL/GenBank/DDBJ databases">
        <title>Phylogenomic reconstructions and comparative analyses of Kickxellomycotina fungi.</title>
        <authorList>
            <person name="Reynolds N.K."/>
            <person name="Stajich J.E."/>
            <person name="Barry K."/>
            <person name="Grigoriev I.V."/>
            <person name="Crous P."/>
            <person name="Smith M.E."/>
        </authorList>
    </citation>
    <scope>NUCLEOTIDE SEQUENCE</scope>
    <source>
        <strain evidence="1">NBRC 105413</strain>
    </source>
</reference>
<dbReference type="PANTHER" id="PTHR13109">
    <property type="entry name" value="NEUROCHONDRIN"/>
    <property type="match status" value="1"/>
</dbReference>
<comment type="caution">
    <text evidence="1">The sequence shown here is derived from an EMBL/GenBank/DDBJ whole genome shotgun (WGS) entry which is preliminary data.</text>
</comment>
<organism evidence="1 2">
    <name type="scientific">Coemansia asiatica</name>
    <dbReference type="NCBI Taxonomy" id="1052880"/>
    <lineage>
        <taxon>Eukaryota</taxon>
        <taxon>Fungi</taxon>
        <taxon>Fungi incertae sedis</taxon>
        <taxon>Zoopagomycota</taxon>
        <taxon>Kickxellomycotina</taxon>
        <taxon>Kickxellomycetes</taxon>
        <taxon>Kickxellales</taxon>
        <taxon>Kickxellaceae</taxon>
        <taxon>Coemansia</taxon>
    </lineage>
</organism>
<dbReference type="PANTHER" id="PTHR13109:SF7">
    <property type="entry name" value="NEUROCHONDRIN"/>
    <property type="match status" value="1"/>
</dbReference>
<accession>A0A9W7XEL6</accession>
<protein>
    <submittedName>
        <fullName evidence="1">Uncharacterized protein</fullName>
    </submittedName>
</protein>
<proteinExistence type="predicted"/>
<dbReference type="Proteomes" id="UP001145021">
    <property type="component" value="Unassembled WGS sequence"/>
</dbReference>
<evidence type="ECO:0000313" key="1">
    <source>
        <dbReference type="EMBL" id="KAJ1642870.1"/>
    </source>
</evidence>
<dbReference type="Pfam" id="PF05536">
    <property type="entry name" value="Neurochondrin"/>
    <property type="match status" value="1"/>
</dbReference>